<evidence type="ECO:0000313" key="3">
    <source>
        <dbReference type="EMBL" id="KDP36009.1"/>
    </source>
</evidence>
<dbReference type="OrthoDB" id="10251234at2759"/>
<dbReference type="InterPro" id="IPR000467">
    <property type="entry name" value="G_patch_dom"/>
</dbReference>
<dbReference type="Proteomes" id="UP000027138">
    <property type="component" value="Unassembled WGS sequence"/>
</dbReference>
<dbReference type="EMBL" id="KK914459">
    <property type="protein sequence ID" value="KDP36009.1"/>
    <property type="molecule type" value="Genomic_DNA"/>
</dbReference>
<gene>
    <name evidence="3" type="ORF">JCGZ_10408</name>
</gene>
<feature type="compositionally biased region" description="Basic and acidic residues" evidence="1">
    <location>
        <begin position="118"/>
        <end position="127"/>
    </location>
</feature>
<proteinExistence type="predicted"/>
<dbReference type="AlphaFoldDB" id="A0A067KVX7"/>
<feature type="domain" description="G-patch" evidence="2">
    <location>
        <begin position="73"/>
        <end position="120"/>
    </location>
</feature>
<dbReference type="SMART" id="SM00443">
    <property type="entry name" value="G_patch"/>
    <property type="match status" value="1"/>
</dbReference>
<protein>
    <recommendedName>
        <fullName evidence="2">G-patch domain-containing protein</fullName>
    </recommendedName>
</protein>
<sequence>MISLALRSSLLYIELLKKVKVPWGADVVTISAQEDLNVAAVEGLEAAVPLSGFQVAVIDDAVINENKRAVNRMSPFSRKMMKKMQWKYNKGLGRDLQGRLEPVPSSHGQQGRRGLGYSEHRKKEKYEVQSPIKEPGPNKIFFIPEASGEFQSRGKTYPGLEIFMIDFEEQLIKSPEPSFEQLVEGTQFMVDMVQTGSGTEWSQKIPEFEDFVGSGDEDSRMVQERKSKSRILQSILAAEDAEEAERKVMKMPKHEEKEEKAALEAEDAPDANEVIQAIKDSCDECIEQAINR</sequence>
<feature type="region of interest" description="Disordered" evidence="1">
    <location>
        <begin position="97"/>
        <end position="130"/>
    </location>
</feature>
<reference evidence="3 4" key="1">
    <citation type="journal article" date="2014" name="PLoS ONE">
        <title>Global Analysis of Gene Expression Profiles in Physic Nut (Jatropha curcas L.) Seedlings Exposed to Salt Stress.</title>
        <authorList>
            <person name="Zhang L."/>
            <person name="Zhang C."/>
            <person name="Wu P."/>
            <person name="Chen Y."/>
            <person name="Li M."/>
            <person name="Jiang H."/>
            <person name="Wu G."/>
        </authorList>
    </citation>
    <scope>NUCLEOTIDE SEQUENCE [LARGE SCALE GENOMIC DNA]</scope>
    <source>
        <strain evidence="4">cv. GZQX0401</strain>
        <tissue evidence="3">Young leaves</tissue>
    </source>
</reference>
<name>A0A067KVX7_JATCU</name>
<dbReference type="GO" id="GO:0003676">
    <property type="term" value="F:nucleic acid binding"/>
    <property type="evidence" value="ECO:0007669"/>
    <property type="project" value="InterPro"/>
</dbReference>
<feature type="region of interest" description="Disordered" evidence="1">
    <location>
        <begin position="243"/>
        <end position="271"/>
    </location>
</feature>
<dbReference type="PROSITE" id="PS50174">
    <property type="entry name" value="G_PATCH"/>
    <property type="match status" value="1"/>
</dbReference>
<keyword evidence="4" id="KW-1185">Reference proteome</keyword>
<feature type="compositionally biased region" description="Basic and acidic residues" evidence="1">
    <location>
        <begin position="244"/>
        <end position="263"/>
    </location>
</feature>
<evidence type="ECO:0000259" key="2">
    <source>
        <dbReference type="PROSITE" id="PS50174"/>
    </source>
</evidence>
<organism evidence="3 4">
    <name type="scientific">Jatropha curcas</name>
    <name type="common">Barbados nut</name>
    <dbReference type="NCBI Taxonomy" id="180498"/>
    <lineage>
        <taxon>Eukaryota</taxon>
        <taxon>Viridiplantae</taxon>
        <taxon>Streptophyta</taxon>
        <taxon>Embryophyta</taxon>
        <taxon>Tracheophyta</taxon>
        <taxon>Spermatophyta</taxon>
        <taxon>Magnoliopsida</taxon>
        <taxon>eudicotyledons</taxon>
        <taxon>Gunneridae</taxon>
        <taxon>Pentapetalae</taxon>
        <taxon>rosids</taxon>
        <taxon>fabids</taxon>
        <taxon>Malpighiales</taxon>
        <taxon>Euphorbiaceae</taxon>
        <taxon>Crotonoideae</taxon>
        <taxon>Jatropheae</taxon>
        <taxon>Jatropha</taxon>
    </lineage>
</organism>
<dbReference type="Pfam" id="PF01585">
    <property type="entry name" value="G-patch"/>
    <property type="match status" value="1"/>
</dbReference>
<accession>A0A067KVX7</accession>
<evidence type="ECO:0000256" key="1">
    <source>
        <dbReference type="SAM" id="MobiDB-lite"/>
    </source>
</evidence>
<evidence type="ECO:0000313" key="4">
    <source>
        <dbReference type="Proteomes" id="UP000027138"/>
    </source>
</evidence>